<evidence type="ECO:0000256" key="1">
    <source>
        <dbReference type="SAM" id="MobiDB-lite"/>
    </source>
</evidence>
<dbReference type="Pfam" id="PF13518">
    <property type="entry name" value="HTH_28"/>
    <property type="match status" value="1"/>
</dbReference>
<dbReference type="AlphaFoldDB" id="A0A1M5CWX0"/>
<feature type="region of interest" description="Disordered" evidence="1">
    <location>
        <begin position="48"/>
        <end position="67"/>
    </location>
</feature>
<organism evidence="3 4">
    <name type="scientific">Modicisalibacter ilicicola DSM 19980</name>
    <dbReference type="NCBI Taxonomy" id="1121942"/>
    <lineage>
        <taxon>Bacteria</taxon>
        <taxon>Pseudomonadati</taxon>
        <taxon>Pseudomonadota</taxon>
        <taxon>Gammaproteobacteria</taxon>
        <taxon>Oceanospirillales</taxon>
        <taxon>Halomonadaceae</taxon>
        <taxon>Modicisalibacter</taxon>
    </lineage>
</organism>
<dbReference type="NCBIfam" id="NF033545">
    <property type="entry name" value="transpos_IS630"/>
    <property type="match status" value="1"/>
</dbReference>
<accession>A0A1M5CWX0</accession>
<dbReference type="PROSITE" id="PS50943">
    <property type="entry name" value="HTH_CROC1"/>
    <property type="match status" value="1"/>
</dbReference>
<dbReference type="RefSeq" id="WP_084671678.1">
    <property type="nucleotide sequence ID" value="NZ_FQUJ01000015.1"/>
</dbReference>
<dbReference type="InterPro" id="IPR009057">
    <property type="entry name" value="Homeodomain-like_sf"/>
</dbReference>
<evidence type="ECO:0000259" key="2">
    <source>
        <dbReference type="PROSITE" id="PS50943"/>
    </source>
</evidence>
<dbReference type="EMBL" id="FQUJ01000015">
    <property type="protein sequence ID" value="SHF59194.1"/>
    <property type="molecule type" value="Genomic_DNA"/>
</dbReference>
<feature type="domain" description="HTH cro/C1-type" evidence="2">
    <location>
        <begin position="21"/>
        <end position="41"/>
    </location>
</feature>
<keyword evidence="4" id="KW-1185">Reference proteome</keyword>
<dbReference type="Proteomes" id="UP000184346">
    <property type="component" value="Unassembled WGS sequence"/>
</dbReference>
<evidence type="ECO:0000313" key="3">
    <source>
        <dbReference type="EMBL" id="SHF59194.1"/>
    </source>
</evidence>
<dbReference type="STRING" id="1121942.SAMN02745148_03054"/>
<dbReference type="InterPro" id="IPR047655">
    <property type="entry name" value="Transpos_IS630-like"/>
</dbReference>
<dbReference type="SUPFAM" id="SSF46689">
    <property type="entry name" value="Homeodomain-like"/>
    <property type="match status" value="1"/>
</dbReference>
<dbReference type="InterPro" id="IPR055247">
    <property type="entry name" value="InsJ-like_HTH"/>
</dbReference>
<name>A0A1M5CWX0_9GAMM</name>
<protein>
    <submittedName>
        <fullName evidence="3">Putative transposase</fullName>
    </submittedName>
</protein>
<dbReference type="OrthoDB" id="5296404at2"/>
<proteinExistence type="predicted"/>
<evidence type="ECO:0000313" key="4">
    <source>
        <dbReference type="Proteomes" id="UP000184346"/>
    </source>
</evidence>
<dbReference type="InterPro" id="IPR025959">
    <property type="entry name" value="Winged_HTH_dom"/>
</dbReference>
<gene>
    <name evidence="3" type="ORF">SAMN02745148_03054</name>
</gene>
<dbReference type="InterPro" id="IPR001387">
    <property type="entry name" value="Cro/C1-type_HTH"/>
</dbReference>
<reference evidence="3 4" key="1">
    <citation type="submission" date="2016-11" db="EMBL/GenBank/DDBJ databases">
        <authorList>
            <person name="Jaros S."/>
            <person name="Januszkiewicz K."/>
            <person name="Wedrychowicz H."/>
        </authorList>
    </citation>
    <scope>NUCLEOTIDE SEQUENCE [LARGE SCALE GENOMIC DNA]</scope>
    <source>
        <strain evidence="3 4">DSM 19980</strain>
    </source>
</reference>
<sequence length="159" mass="18404">MLQDFAQAYRRSLAVKWVKDGMSQQEVAQRLEVTQGAISQWIARDREGGEDALKAQPRSGRPPRLPPDKMAKVLVALEALGPEGFGYDDQRWTTQRIADAIARLTDVHYSTSSISDLFRQWGWSWQVPKRQDSRRDEATIDHWREQLWPELKKRSRGAE</sequence>
<dbReference type="Pfam" id="PF13592">
    <property type="entry name" value="HTH_33"/>
    <property type="match status" value="1"/>
</dbReference>